<evidence type="ECO:0000313" key="2">
    <source>
        <dbReference type="Proteomes" id="UP001501521"/>
    </source>
</evidence>
<reference evidence="2" key="1">
    <citation type="journal article" date="2019" name="Int. J. Syst. Evol. Microbiol.">
        <title>The Global Catalogue of Microorganisms (GCM) 10K type strain sequencing project: providing services to taxonomists for standard genome sequencing and annotation.</title>
        <authorList>
            <consortium name="The Broad Institute Genomics Platform"/>
            <consortium name="The Broad Institute Genome Sequencing Center for Infectious Disease"/>
            <person name="Wu L."/>
            <person name="Ma J."/>
        </authorList>
    </citation>
    <scope>NUCLEOTIDE SEQUENCE [LARGE SCALE GENOMIC DNA]</scope>
    <source>
        <strain evidence="2">JCM 19125</strain>
    </source>
</reference>
<name>A0ABP9F7X2_9ACTN</name>
<accession>A0ABP9F7X2</accession>
<organism evidence="1 2">
    <name type="scientific">Tessaracoccus lubricantis</name>
    <dbReference type="NCBI Taxonomy" id="545543"/>
    <lineage>
        <taxon>Bacteria</taxon>
        <taxon>Bacillati</taxon>
        <taxon>Actinomycetota</taxon>
        <taxon>Actinomycetes</taxon>
        <taxon>Propionibacteriales</taxon>
        <taxon>Propionibacteriaceae</taxon>
        <taxon>Tessaracoccus</taxon>
    </lineage>
</organism>
<sequence length="390" mass="43893">MAEPVRWEQLLAEDLDFAVVAPTYPRAWRHGGEFIRSRVHAYVAQGLKGAVIDTSGKGPRILEARDAATEIFVAEPEQLPAALDVLQRRGVPVLAHSPSPVVSGMLQDRLPDLRLIVWYHGYEVRDYRRLSANFTTADLAQRRTTLDGLNRVRFQAARGLFACPDAAVVFVSEMQRQNSQWDVGVEAVNSHVIPNHIDTSLFRPRERRPDEVGRILLMRSFEQRNYGNDIAIKAIDLLKSRPGFFDLQFTVRGFGRLFQRKVATLHGLPNVTVENRYSSPAEMAALHYDHGVFLCPSRYDTQGVMLGEAMSSGMATITNPVAAIPEYTDWSCSLLPRPDDPRAFADAIWYLVEHPQLLPEMSRNASARVEQQCGLDATINRELELIRTFA</sequence>
<dbReference type="CDD" id="cd03801">
    <property type="entry name" value="GT4_PimA-like"/>
    <property type="match status" value="1"/>
</dbReference>
<evidence type="ECO:0008006" key="3">
    <source>
        <dbReference type="Google" id="ProtNLM"/>
    </source>
</evidence>
<dbReference type="Proteomes" id="UP001501521">
    <property type="component" value="Unassembled WGS sequence"/>
</dbReference>
<keyword evidence="2" id="KW-1185">Reference proteome</keyword>
<dbReference type="SUPFAM" id="SSF53756">
    <property type="entry name" value="UDP-Glycosyltransferase/glycogen phosphorylase"/>
    <property type="match status" value="1"/>
</dbReference>
<dbReference type="Gene3D" id="3.40.50.2000">
    <property type="entry name" value="Glycogen Phosphorylase B"/>
    <property type="match status" value="2"/>
</dbReference>
<proteinExistence type="predicted"/>
<gene>
    <name evidence="1" type="ORF">GCM10025789_11190</name>
</gene>
<dbReference type="EMBL" id="BAABLV010000018">
    <property type="protein sequence ID" value="GAA4895461.1"/>
    <property type="molecule type" value="Genomic_DNA"/>
</dbReference>
<dbReference type="PANTHER" id="PTHR12526">
    <property type="entry name" value="GLYCOSYLTRANSFERASE"/>
    <property type="match status" value="1"/>
</dbReference>
<protein>
    <recommendedName>
        <fullName evidence="3">Glycosyl transferase family 1 domain-containing protein</fullName>
    </recommendedName>
</protein>
<dbReference type="RefSeq" id="WP_345580241.1">
    <property type="nucleotide sequence ID" value="NZ_BAABLV010000018.1"/>
</dbReference>
<dbReference type="Pfam" id="PF13692">
    <property type="entry name" value="Glyco_trans_1_4"/>
    <property type="match status" value="1"/>
</dbReference>
<evidence type="ECO:0000313" key="1">
    <source>
        <dbReference type="EMBL" id="GAA4895461.1"/>
    </source>
</evidence>
<comment type="caution">
    <text evidence="1">The sequence shown here is derived from an EMBL/GenBank/DDBJ whole genome shotgun (WGS) entry which is preliminary data.</text>
</comment>